<keyword evidence="3 6" id="KW-1133">Transmembrane helix</keyword>
<feature type="transmembrane region" description="Helical" evidence="6">
    <location>
        <begin position="172"/>
        <end position="192"/>
    </location>
</feature>
<dbReference type="AlphaFoldDB" id="A0A2G5IB83"/>
<evidence type="ECO:0000256" key="4">
    <source>
        <dbReference type="ARBA" id="ARBA00023136"/>
    </source>
</evidence>
<feature type="transmembrane region" description="Helical" evidence="6">
    <location>
        <begin position="74"/>
        <end position="91"/>
    </location>
</feature>
<gene>
    <name evidence="7" type="ORF">CB0940_00212</name>
</gene>
<evidence type="ECO:0000256" key="1">
    <source>
        <dbReference type="ARBA" id="ARBA00004141"/>
    </source>
</evidence>
<proteinExistence type="predicted"/>
<protein>
    <submittedName>
        <fullName evidence="7">Siderophore iron transporter mirB</fullName>
    </submittedName>
</protein>
<dbReference type="GO" id="GO:0022857">
    <property type="term" value="F:transmembrane transporter activity"/>
    <property type="evidence" value="ECO:0007669"/>
    <property type="project" value="InterPro"/>
</dbReference>
<evidence type="ECO:0000313" key="7">
    <source>
        <dbReference type="EMBL" id="PIB02107.1"/>
    </source>
</evidence>
<keyword evidence="4 6" id="KW-0472">Membrane</keyword>
<dbReference type="PANTHER" id="PTHR23501:SF50">
    <property type="entry name" value="MFS SIDEROCHROME IRON TRANSPORTER MIRB (AFU_ORTHOLOGUE AFUA_3G03640)-RELATED"/>
    <property type="match status" value="1"/>
</dbReference>
<feature type="transmembrane region" description="Helical" evidence="6">
    <location>
        <begin position="111"/>
        <end position="131"/>
    </location>
</feature>
<dbReference type="InterPro" id="IPR011701">
    <property type="entry name" value="MFS"/>
</dbReference>
<evidence type="ECO:0000313" key="8">
    <source>
        <dbReference type="Proteomes" id="UP000230605"/>
    </source>
</evidence>
<dbReference type="GO" id="GO:0005886">
    <property type="term" value="C:plasma membrane"/>
    <property type="evidence" value="ECO:0007669"/>
    <property type="project" value="TreeGrafter"/>
</dbReference>
<dbReference type="InterPro" id="IPR036259">
    <property type="entry name" value="MFS_trans_sf"/>
</dbReference>
<feature type="compositionally biased region" description="Basic and acidic residues" evidence="5">
    <location>
        <begin position="27"/>
        <end position="37"/>
    </location>
</feature>
<dbReference type="Pfam" id="PF07690">
    <property type="entry name" value="MFS_1"/>
    <property type="match status" value="1"/>
</dbReference>
<feature type="transmembrane region" description="Helical" evidence="6">
    <location>
        <begin position="199"/>
        <end position="221"/>
    </location>
</feature>
<dbReference type="FunFam" id="1.20.1250.20:FF:000381">
    <property type="entry name" value="Siderophore iron transporter mirB"/>
    <property type="match status" value="1"/>
</dbReference>
<dbReference type="EMBL" id="LKMD01000100">
    <property type="protein sequence ID" value="PIB02107.1"/>
    <property type="molecule type" value="Genomic_DNA"/>
</dbReference>
<comment type="caution">
    <text evidence="7">The sequence shown here is derived from an EMBL/GenBank/DDBJ whole genome shotgun (WGS) entry which is preliminary data.</text>
</comment>
<feature type="transmembrane region" description="Helical" evidence="6">
    <location>
        <begin position="233"/>
        <end position="251"/>
    </location>
</feature>
<dbReference type="SUPFAM" id="SSF103473">
    <property type="entry name" value="MFS general substrate transporter"/>
    <property type="match status" value="1"/>
</dbReference>
<feature type="transmembrane region" description="Helical" evidence="6">
    <location>
        <begin position="143"/>
        <end position="160"/>
    </location>
</feature>
<dbReference type="Proteomes" id="UP000230605">
    <property type="component" value="Chromosome 1"/>
</dbReference>
<keyword evidence="2 6" id="KW-0812">Transmembrane</keyword>
<evidence type="ECO:0000256" key="3">
    <source>
        <dbReference type="ARBA" id="ARBA00022989"/>
    </source>
</evidence>
<dbReference type="Gene3D" id="1.20.1250.20">
    <property type="entry name" value="MFS general substrate transporter like domains"/>
    <property type="match status" value="1"/>
</dbReference>
<organism evidence="7 8">
    <name type="scientific">Cercospora beticola</name>
    <name type="common">Sugarbeet leaf spot fungus</name>
    <dbReference type="NCBI Taxonomy" id="122368"/>
    <lineage>
        <taxon>Eukaryota</taxon>
        <taxon>Fungi</taxon>
        <taxon>Dikarya</taxon>
        <taxon>Ascomycota</taxon>
        <taxon>Pezizomycotina</taxon>
        <taxon>Dothideomycetes</taxon>
        <taxon>Dothideomycetidae</taxon>
        <taxon>Mycosphaerellales</taxon>
        <taxon>Mycosphaerellaceae</taxon>
        <taxon>Cercospora</taxon>
    </lineage>
</organism>
<evidence type="ECO:0000256" key="6">
    <source>
        <dbReference type="SAM" id="Phobius"/>
    </source>
</evidence>
<dbReference type="OrthoDB" id="4078873at2759"/>
<accession>A0A2G5IB83</accession>
<evidence type="ECO:0000256" key="2">
    <source>
        <dbReference type="ARBA" id="ARBA00022692"/>
    </source>
</evidence>
<sequence>MTIMKGLQSFLGGRKQPSSPSPAIDNGQHRTDDKEAGVEMTASAKDDDEQRPDEHAQPGVQKIEAVTLTWSKNAVYLILVLIWFLTLVNNMKTSIVYSLTPYATSSFAGHSLLTVIGIVASSMAGAVYIPMAKALDLWGRAEGFLVMTVFCMLGIVLLAVSTNIQTYSAGEVFYTVGFGGLSYSWVVLAADVTSLRNRGLAFAFTSSPAIISAFAGSKAAAQVLHLSTWRWGYGMWAIILPVFAMPVYFLLSYHMRKAEKNGTLVRAKRNWAVNLQSIRWVVVEFDCKWPSSSYRTSCLLMYAYDSAGRHPLRRWNGRLPPSIHPRRNCTKRLEHRLYYRHDRGWLSPPRILHSLRDLLGTGALLEPQNPHRPDCNRSLWSQFDLPDLLRMLRQLLLLVSPGCVRSRCGYGGIHWQHPQRRIFRLPLRLWRSHSMDWTLQMDLMDLRATIYSWSGPDDSFPHAGRVHWLHCHVRNPLLRCWKCLYPLLPVGGSGLGRSSARRRGFRILVRGG</sequence>
<comment type="subcellular location">
    <subcellularLocation>
        <location evidence="1">Membrane</location>
        <topology evidence="1">Multi-pass membrane protein</topology>
    </subcellularLocation>
</comment>
<feature type="region of interest" description="Disordered" evidence="5">
    <location>
        <begin position="1"/>
        <end position="58"/>
    </location>
</feature>
<dbReference type="PANTHER" id="PTHR23501">
    <property type="entry name" value="MAJOR FACILITATOR SUPERFAMILY"/>
    <property type="match status" value="1"/>
</dbReference>
<reference evidence="7 8" key="1">
    <citation type="submission" date="2015-10" db="EMBL/GenBank/DDBJ databases">
        <title>The cercosporin biosynthetic gene cluster was horizontally transferred to several fungal lineages and shown to be expanded in Cercospora beticola based on microsynteny with recipient genomes.</title>
        <authorList>
            <person name="De Jonge R."/>
            <person name="Ebert M.K."/>
            <person name="Suttle J.C."/>
            <person name="Jurick Ii W.M."/>
            <person name="Secor G.A."/>
            <person name="Thomma B.P."/>
            <person name="Van De Peer Y."/>
            <person name="Bolton M.D."/>
        </authorList>
    </citation>
    <scope>NUCLEOTIDE SEQUENCE [LARGE SCALE GENOMIC DNA]</scope>
    <source>
        <strain evidence="7 8">09-40</strain>
    </source>
</reference>
<evidence type="ECO:0000256" key="5">
    <source>
        <dbReference type="SAM" id="MobiDB-lite"/>
    </source>
</evidence>
<name>A0A2G5IB83_CERBT</name>